<evidence type="ECO:0000256" key="2">
    <source>
        <dbReference type="ARBA" id="ARBA00010532"/>
    </source>
</evidence>
<evidence type="ECO:0000256" key="7">
    <source>
        <dbReference type="SAM" id="Phobius"/>
    </source>
</evidence>
<gene>
    <name evidence="8" type="ORF">GOODEAATRI_030624</name>
</gene>
<evidence type="ECO:0000256" key="5">
    <source>
        <dbReference type="ARBA" id="ARBA00023136"/>
    </source>
</evidence>
<keyword evidence="5 7" id="KW-0472">Membrane</keyword>
<reference evidence="8 9" key="1">
    <citation type="submission" date="2021-06" db="EMBL/GenBank/DDBJ databases">
        <authorList>
            <person name="Palmer J.M."/>
        </authorList>
    </citation>
    <scope>NUCLEOTIDE SEQUENCE [LARGE SCALE GENOMIC DNA]</scope>
    <source>
        <strain evidence="8 9">GA_2019</strain>
        <tissue evidence="8">Muscle</tissue>
    </source>
</reference>
<organism evidence="8 9">
    <name type="scientific">Goodea atripinnis</name>
    <dbReference type="NCBI Taxonomy" id="208336"/>
    <lineage>
        <taxon>Eukaryota</taxon>
        <taxon>Metazoa</taxon>
        <taxon>Chordata</taxon>
        <taxon>Craniata</taxon>
        <taxon>Vertebrata</taxon>
        <taxon>Euteleostomi</taxon>
        <taxon>Actinopterygii</taxon>
        <taxon>Neopterygii</taxon>
        <taxon>Teleostei</taxon>
        <taxon>Neoteleostei</taxon>
        <taxon>Acanthomorphata</taxon>
        <taxon>Ovalentaria</taxon>
        <taxon>Atherinomorphae</taxon>
        <taxon>Cyprinodontiformes</taxon>
        <taxon>Goodeidae</taxon>
        <taxon>Goodea</taxon>
    </lineage>
</organism>
<evidence type="ECO:0000313" key="9">
    <source>
        <dbReference type="Proteomes" id="UP001476798"/>
    </source>
</evidence>
<feature type="non-terminal residue" evidence="8">
    <location>
        <position position="1"/>
    </location>
</feature>
<evidence type="ECO:0000256" key="4">
    <source>
        <dbReference type="ARBA" id="ARBA00022989"/>
    </source>
</evidence>
<proteinExistence type="inferred from homology"/>
<keyword evidence="4 7" id="KW-1133">Transmembrane helix</keyword>
<dbReference type="Pfam" id="PF01130">
    <property type="entry name" value="CD36"/>
    <property type="match status" value="1"/>
</dbReference>
<evidence type="ECO:0000313" key="8">
    <source>
        <dbReference type="EMBL" id="MEQ2169990.1"/>
    </source>
</evidence>
<comment type="caution">
    <text evidence="8">The sequence shown here is derived from an EMBL/GenBank/DDBJ whole genome shotgun (WGS) entry which is preliminary data.</text>
</comment>
<comment type="subcellular location">
    <subcellularLocation>
        <location evidence="1">Membrane</location>
    </subcellularLocation>
</comment>
<protein>
    <submittedName>
        <fullName evidence="8">Uncharacterized protein</fullName>
    </submittedName>
</protein>
<dbReference type="PANTHER" id="PTHR11923:SF94">
    <property type="entry name" value="LYSOSOME MEMBRANE PROTEIN 2"/>
    <property type="match status" value="1"/>
</dbReference>
<evidence type="ECO:0000256" key="1">
    <source>
        <dbReference type="ARBA" id="ARBA00004370"/>
    </source>
</evidence>
<keyword evidence="3 7" id="KW-0812">Transmembrane</keyword>
<dbReference type="Proteomes" id="UP001476798">
    <property type="component" value="Unassembled WGS sequence"/>
</dbReference>
<keyword evidence="9" id="KW-1185">Reference proteome</keyword>
<evidence type="ECO:0000256" key="3">
    <source>
        <dbReference type="ARBA" id="ARBA00022692"/>
    </source>
</evidence>
<evidence type="ECO:0000256" key="6">
    <source>
        <dbReference type="ARBA" id="ARBA00023180"/>
    </source>
</evidence>
<sequence length="129" mass="14039">TTGVIVRANKRAQVNILIGKVSGYPDTRTLNETVFPVMFLNESVVIDDASAARVHKLLMIVNVVSNFPLIIVGLGGIMLIVFIILLIRAHQQKTSTEDSSLYTPVNVTEKDDGQNGNYIGLTAKTDQQA</sequence>
<dbReference type="EMBL" id="JAHRIO010034887">
    <property type="protein sequence ID" value="MEQ2169990.1"/>
    <property type="molecule type" value="Genomic_DNA"/>
</dbReference>
<feature type="transmembrane region" description="Helical" evidence="7">
    <location>
        <begin position="67"/>
        <end position="87"/>
    </location>
</feature>
<dbReference type="PANTHER" id="PTHR11923">
    <property type="entry name" value="SCAVENGER RECEPTOR CLASS B TYPE-1 SR-B1"/>
    <property type="match status" value="1"/>
</dbReference>
<comment type="similarity">
    <text evidence="2">Belongs to the CD36 family.</text>
</comment>
<accession>A0ABV0NF35</accession>
<dbReference type="InterPro" id="IPR002159">
    <property type="entry name" value="CD36_fam"/>
</dbReference>
<name>A0ABV0NF35_9TELE</name>
<keyword evidence="6" id="KW-0325">Glycoprotein</keyword>